<sequence>MGDLDDYLASVTDAASRTALEHVRDIALDVVPDAEQGTKYAMAALVYRGKGLVAPVENKHHLSVVPFSGEVVAQVADDLGGFSLSKGTIRFDAAHPVPDDVLRRVVELRRAEIDARAPERAGPGRPGPGAP</sequence>
<dbReference type="RefSeq" id="WP_100351216.1">
    <property type="nucleotide sequence ID" value="NZ_PGTZ01000013.1"/>
</dbReference>
<dbReference type="OrthoDB" id="3236524at2"/>
<proteinExistence type="predicted"/>
<evidence type="ECO:0000313" key="2">
    <source>
        <dbReference type="EMBL" id="PJI84874.1"/>
    </source>
</evidence>
<dbReference type="SUPFAM" id="SSF159888">
    <property type="entry name" value="YdhG-like"/>
    <property type="match status" value="1"/>
</dbReference>
<dbReference type="InterPro" id="IPR014922">
    <property type="entry name" value="YdhG-like"/>
</dbReference>
<name>A0A2M8W1S8_9MICO</name>
<dbReference type="EMBL" id="PGTZ01000013">
    <property type="protein sequence ID" value="PJI84874.1"/>
    <property type="molecule type" value="Genomic_DNA"/>
</dbReference>
<comment type="caution">
    <text evidence="2">The sequence shown here is derived from an EMBL/GenBank/DDBJ whole genome shotgun (WGS) entry which is preliminary data.</text>
</comment>
<dbReference type="Gene3D" id="3.90.1150.200">
    <property type="match status" value="1"/>
</dbReference>
<dbReference type="Pfam" id="PF08818">
    <property type="entry name" value="DUF1801"/>
    <property type="match status" value="1"/>
</dbReference>
<accession>A0A2M8W1S8</accession>
<organism evidence="2 3">
    <name type="scientific">Luteimicrobium subarcticum</name>
    <dbReference type="NCBI Taxonomy" id="620910"/>
    <lineage>
        <taxon>Bacteria</taxon>
        <taxon>Bacillati</taxon>
        <taxon>Actinomycetota</taxon>
        <taxon>Actinomycetes</taxon>
        <taxon>Micrococcales</taxon>
        <taxon>Luteimicrobium</taxon>
    </lineage>
</organism>
<protein>
    <submittedName>
        <fullName evidence="2">Uncharacterized protein YdhG (YjbR/CyaY superfamily)</fullName>
    </submittedName>
</protein>
<evidence type="ECO:0000313" key="3">
    <source>
        <dbReference type="Proteomes" id="UP000231586"/>
    </source>
</evidence>
<gene>
    <name evidence="2" type="ORF">CLV34_3121</name>
</gene>
<dbReference type="AlphaFoldDB" id="A0A2M8W1S8"/>
<feature type="domain" description="YdhG-like" evidence="1">
    <location>
        <begin position="17"/>
        <end position="107"/>
    </location>
</feature>
<evidence type="ECO:0000259" key="1">
    <source>
        <dbReference type="Pfam" id="PF08818"/>
    </source>
</evidence>
<keyword evidence="3" id="KW-1185">Reference proteome</keyword>
<reference evidence="2 3" key="1">
    <citation type="submission" date="2017-11" db="EMBL/GenBank/DDBJ databases">
        <title>Genomic Encyclopedia of Archaeal and Bacterial Type Strains, Phase II (KMG-II): From Individual Species to Whole Genera.</title>
        <authorList>
            <person name="Goeker M."/>
        </authorList>
    </citation>
    <scope>NUCLEOTIDE SEQUENCE [LARGE SCALE GENOMIC DNA]</scope>
    <source>
        <strain evidence="2 3">DSM 22413</strain>
    </source>
</reference>
<dbReference type="Proteomes" id="UP000231586">
    <property type="component" value="Unassembled WGS sequence"/>
</dbReference>